<evidence type="ECO:0000313" key="3">
    <source>
        <dbReference type="Proteomes" id="UP000076218"/>
    </source>
</evidence>
<keyword evidence="1" id="KW-0812">Transmembrane</keyword>
<feature type="transmembrane region" description="Helical" evidence="1">
    <location>
        <begin position="309"/>
        <end position="328"/>
    </location>
</feature>
<dbReference type="Proteomes" id="UP000076218">
    <property type="component" value="Unassembled WGS sequence"/>
</dbReference>
<feature type="transmembrane region" description="Helical" evidence="1">
    <location>
        <begin position="53"/>
        <end position="71"/>
    </location>
</feature>
<sequence length="329" mass="37443">MREYRRTLPEGAIPLLSDTVLDFLRLAGWPLLLVVTMLLGIDAGNWTRALPIVGIPLLPVLIGATLAARALRKRSGVRQYRLHRFAEANGLTYWPVSRPPRYPGMVLARPFPYEHRVHDRFLRRDGRPFDLGDYSWKRSNQRIEPTHRWGYVMIPLPTRLPHIVLDSRSNDSLWHPGLPDALDRDQRVSLEGDFDRHFTLYCPRGSERDALYLFTPDVMARFIDTASGLDVEIIDEYLLMYSPGGLVTTDPAAWEALMVTVDAVQEKVARWSRWRDATPAEETAAAGVASGARHSPRHVATRGRLTTHLHWWQIAIIAIAIIVVVLRLT</sequence>
<organism evidence="2 3">
    <name type="scientific">Clavibacter tessellarius</name>
    <dbReference type="NCBI Taxonomy" id="31965"/>
    <lineage>
        <taxon>Bacteria</taxon>
        <taxon>Bacillati</taxon>
        <taxon>Actinomycetota</taxon>
        <taxon>Actinomycetes</taxon>
        <taxon>Micrococcales</taxon>
        <taxon>Microbacteriaceae</taxon>
        <taxon>Clavibacter</taxon>
    </lineage>
</organism>
<comment type="caution">
    <text evidence="2">The sequence shown here is derived from an EMBL/GenBank/DDBJ whole genome shotgun (WGS) entry which is preliminary data.</text>
</comment>
<dbReference type="EMBL" id="LQXA01000046">
    <property type="protein sequence ID" value="KZC94298.1"/>
    <property type="molecule type" value="Genomic_DNA"/>
</dbReference>
<name>A0A154UYT2_9MICO</name>
<keyword evidence="1" id="KW-0472">Membrane</keyword>
<reference evidence="2 3" key="1">
    <citation type="submission" date="2016-01" db="EMBL/GenBank/DDBJ databases">
        <title>Draft genome sequence of Clavibacter michiganensis subsp. tessellarius DOAB 609.</title>
        <authorList>
            <person name="Tambong J.T."/>
        </authorList>
    </citation>
    <scope>NUCLEOTIDE SEQUENCE [LARGE SCALE GENOMIC DNA]</scope>
    <source>
        <strain evidence="2 3">DOAB 609</strain>
    </source>
</reference>
<evidence type="ECO:0008006" key="4">
    <source>
        <dbReference type="Google" id="ProtNLM"/>
    </source>
</evidence>
<protein>
    <recommendedName>
        <fullName evidence="4">DUF3137 domain-containing protein</fullName>
    </recommendedName>
</protein>
<accession>A0A154UYT2</accession>
<dbReference type="STRING" id="31965.AWH51_13895"/>
<feature type="transmembrane region" description="Helical" evidence="1">
    <location>
        <begin position="20"/>
        <end position="41"/>
    </location>
</feature>
<dbReference type="AlphaFoldDB" id="A0A154UYT2"/>
<keyword evidence="1" id="KW-1133">Transmembrane helix</keyword>
<evidence type="ECO:0000256" key="1">
    <source>
        <dbReference type="SAM" id="Phobius"/>
    </source>
</evidence>
<proteinExistence type="predicted"/>
<evidence type="ECO:0000313" key="2">
    <source>
        <dbReference type="EMBL" id="KZC94298.1"/>
    </source>
</evidence>
<gene>
    <name evidence="2" type="ORF">AWH51_13895</name>
</gene>